<evidence type="ECO:0000259" key="10">
    <source>
        <dbReference type="PROSITE" id="PS51864"/>
    </source>
</evidence>
<dbReference type="FunFam" id="1.25.40.20:FF:000131">
    <property type="entry name" value="ankyrin repeat domain-containing protein 17 isoform X1"/>
    <property type="match status" value="1"/>
</dbReference>
<feature type="repeat" description="ANK" evidence="6">
    <location>
        <begin position="4"/>
        <end position="36"/>
    </location>
</feature>
<evidence type="ECO:0000256" key="6">
    <source>
        <dbReference type="PROSITE-ProRule" id="PRU00023"/>
    </source>
</evidence>
<dbReference type="Gene3D" id="1.25.40.20">
    <property type="entry name" value="Ankyrin repeat-containing domain"/>
    <property type="match status" value="2"/>
</dbReference>
<evidence type="ECO:0000256" key="5">
    <source>
        <dbReference type="ARBA" id="ARBA00023049"/>
    </source>
</evidence>
<sequence>SERTKDTPLSLACSGGRYQVVELLLNMNANRKNRNVPDYTPLSLATSGGYVKNIMLSHGAEINSQTGSKLGISLLKLAAAVEVKNKKCKSPLWLAANGGHLAVVEVLCNAGADIDSQDNRKVSSLMATFLSIVKMLLKIVPLAVAFVVVVLAEEEFDFDLSQFGEGLYERKQSEKQLVGSSDEDDEVNPEELEGFVEGDIYQPLVLKNSYKFRSKRWKNAVVPYEISEEFNIFDVLKIQEAFNTFKQKSCVRFVPRDSQRDYISIEGSWNGCWSTVGRAGGKQILNLQSSSCLKRAGTILHELMHVLGFFHEHTRYDRDRYVNVNMQNVKPDSVTNFKKDRQDRATTYGIGYDLGSVMHYSTMAFSRNGSPTIVPKVLGDGISSLKLYHQLGSMQQLLNRTFGIPCLLFTLTFFLGCAEACFFSLHMLEVDFPLAKILMESVYLVPGVTLFLGLTYQCDGLSREEMDACRLVNLFNYLLVGNVRIVRRYHRLCAVPSGTLRNFCILLTLALLTAYFGMVRMRMFSNLLLFSDVSTVAFLLMHLMIIFVQISSILASVRNRTCLAQLFQKIIDFDRELAMNFPHLIHQQGRRSNYGWVKLELGTLTCIAILMASRGFGVFLMSPGTTGLAMIGRILLEYNLYTRLVFGQLMVEMLAVRFEAL</sequence>
<dbReference type="PRINTS" id="PR00480">
    <property type="entry name" value="ASTACIN"/>
</dbReference>
<dbReference type="AlphaFoldDB" id="A0ABD1DWR7"/>
<dbReference type="PANTHER" id="PTHR10127">
    <property type="entry name" value="DISCOIDIN, CUB, EGF, LAMININ , AND ZINC METALLOPROTEASE DOMAIN CONTAINING"/>
    <property type="match status" value="1"/>
</dbReference>
<dbReference type="SMART" id="SM00235">
    <property type="entry name" value="ZnMc"/>
    <property type="match status" value="1"/>
</dbReference>
<feature type="transmembrane region" description="Helical" evidence="9">
    <location>
        <begin position="437"/>
        <end position="456"/>
    </location>
</feature>
<dbReference type="PROSITE" id="PS51864">
    <property type="entry name" value="ASTACIN"/>
    <property type="match status" value="1"/>
</dbReference>
<keyword evidence="9" id="KW-1133">Transmembrane helix</keyword>
<feature type="repeat" description="ANK" evidence="6">
    <location>
        <begin position="87"/>
        <end position="119"/>
    </location>
</feature>
<dbReference type="SUPFAM" id="SSF55486">
    <property type="entry name" value="Metalloproteases ('zincins'), catalytic domain"/>
    <property type="match status" value="1"/>
</dbReference>
<feature type="transmembrane region" description="Helical" evidence="9">
    <location>
        <begin position="498"/>
        <end position="516"/>
    </location>
</feature>
<feature type="domain" description="Peptidase M12A" evidence="10">
    <location>
        <begin position="208"/>
        <end position="418"/>
    </location>
</feature>
<keyword evidence="2 7" id="KW-0479">Metal-binding</keyword>
<dbReference type="PROSITE" id="PS50297">
    <property type="entry name" value="ANK_REP_REGION"/>
    <property type="match status" value="2"/>
</dbReference>
<comment type="caution">
    <text evidence="11">The sequence shown here is derived from an EMBL/GenBank/DDBJ whole genome shotgun (WGS) entry which is preliminary data.</text>
</comment>
<feature type="transmembrane region" description="Helical" evidence="9">
    <location>
        <begin position="129"/>
        <end position="152"/>
    </location>
</feature>
<evidence type="ECO:0000256" key="8">
    <source>
        <dbReference type="RuleBase" id="RU361183"/>
    </source>
</evidence>
<gene>
    <name evidence="11" type="ORF">pipiens_005453</name>
</gene>
<dbReference type="EC" id="3.4.24.-" evidence="8"/>
<keyword evidence="12" id="KW-1185">Reference proteome</keyword>
<feature type="binding site" evidence="7">
    <location>
        <position position="301"/>
    </location>
    <ligand>
        <name>Zn(2+)</name>
        <dbReference type="ChEBI" id="CHEBI:29105"/>
        <note>catalytic</note>
    </ligand>
</feature>
<dbReference type="InterPro" id="IPR001506">
    <property type="entry name" value="Peptidase_M12A"/>
</dbReference>
<keyword evidence="4 7" id="KW-0862">Zinc</keyword>
<feature type="binding site" evidence="7">
    <location>
        <position position="305"/>
    </location>
    <ligand>
        <name>Zn(2+)</name>
        <dbReference type="ChEBI" id="CHEBI:29105"/>
        <note>catalytic</note>
    </ligand>
</feature>
<dbReference type="InterPro" id="IPR024079">
    <property type="entry name" value="MetalloPept_cat_dom_sf"/>
</dbReference>
<dbReference type="EMBL" id="JBEHCU010000771">
    <property type="protein sequence ID" value="KAL1404148.1"/>
    <property type="molecule type" value="Genomic_DNA"/>
</dbReference>
<keyword evidence="1 7" id="KW-0645">Protease</keyword>
<name>A0ABD1DWR7_CULPP</name>
<dbReference type="GO" id="GO:0004222">
    <property type="term" value="F:metalloendopeptidase activity"/>
    <property type="evidence" value="ECO:0007669"/>
    <property type="project" value="UniProtKB-UniRule"/>
</dbReference>
<dbReference type="Proteomes" id="UP001562425">
    <property type="component" value="Unassembled WGS sequence"/>
</dbReference>
<dbReference type="Pfam" id="PF00023">
    <property type="entry name" value="Ank"/>
    <property type="match status" value="1"/>
</dbReference>
<comment type="caution">
    <text evidence="7">Lacks conserved residue(s) required for the propagation of feature annotation.</text>
</comment>
<feature type="non-terminal residue" evidence="11">
    <location>
        <position position="1"/>
    </location>
</feature>
<keyword evidence="9" id="KW-0472">Membrane</keyword>
<dbReference type="PROSITE" id="PS50088">
    <property type="entry name" value="ANK_REPEAT"/>
    <property type="match status" value="2"/>
</dbReference>
<dbReference type="CDD" id="cd04280">
    <property type="entry name" value="ZnMc_astacin_like"/>
    <property type="match status" value="1"/>
</dbReference>
<keyword evidence="3 7" id="KW-0378">Hydrolase</keyword>
<accession>A0ABD1DWR7</accession>
<dbReference type="SMART" id="SM00248">
    <property type="entry name" value="ANK"/>
    <property type="match status" value="3"/>
</dbReference>
<dbReference type="SUPFAM" id="SSF48403">
    <property type="entry name" value="Ankyrin repeat"/>
    <property type="match status" value="1"/>
</dbReference>
<dbReference type="Pfam" id="PF01400">
    <property type="entry name" value="Astacin"/>
    <property type="match status" value="1"/>
</dbReference>
<dbReference type="Gene3D" id="3.40.390.10">
    <property type="entry name" value="Collagenase (Catalytic Domain)"/>
    <property type="match status" value="1"/>
</dbReference>
<evidence type="ECO:0000256" key="1">
    <source>
        <dbReference type="ARBA" id="ARBA00022670"/>
    </source>
</evidence>
<feature type="transmembrane region" description="Helical" evidence="9">
    <location>
        <begin position="402"/>
        <end position="425"/>
    </location>
</feature>
<dbReference type="InterPro" id="IPR006026">
    <property type="entry name" value="Peptidase_Metallo"/>
</dbReference>
<reference evidence="11 12" key="1">
    <citation type="submission" date="2024-05" db="EMBL/GenBank/DDBJ databases">
        <title>Culex pipiens pipiens assembly and annotation.</title>
        <authorList>
            <person name="Alout H."/>
            <person name="Durand T."/>
        </authorList>
    </citation>
    <scope>NUCLEOTIDE SEQUENCE [LARGE SCALE GENOMIC DNA]</scope>
    <source>
        <strain evidence="11">HA-2024</strain>
        <tissue evidence="11">Whole body</tissue>
    </source>
</reference>
<evidence type="ECO:0000256" key="3">
    <source>
        <dbReference type="ARBA" id="ARBA00022801"/>
    </source>
</evidence>
<dbReference type="InterPro" id="IPR034035">
    <property type="entry name" value="Astacin-like_dom"/>
</dbReference>
<evidence type="ECO:0000256" key="4">
    <source>
        <dbReference type="ARBA" id="ARBA00022833"/>
    </source>
</evidence>
<keyword evidence="6" id="KW-0040">ANK repeat</keyword>
<feature type="active site" evidence="7">
    <location>
        <position position="302"/>
    </location>
</feature>
<dbReference type="InterPro" id="IPR002110">
    <property type="entry name" value="Ankyrin_rpt"/>
</dbReference>
<evidence type="ECO:0000256" key="7">
    <source>
        <dbReference type="PROSITE-ProRule" id="PRU01211"/>
    </source>
</evidence>
<dbReference type="GO" id="GO:0008270">
    <property type="term" value="F:zinc ion binding"/>
    <property type="evidence" value="ECO:0007669"/>
    <property type="project" value="UniProtKB-UniRule"/>
</dbReference>
<evidence type="ECO:0000256" key="2">
    <source>
        <dbReference type="ARBA" id="ARBA00022723"/>
    </source>
</evidence>
<dbReference type="PANTHER" id="PTHR10127:SF780">
    <property type="entry name" value="METALLOENDOPEPTIDASE"/>
    <property type="match status" value="1"/>
</dbReference>
<comment type="cofactor">
    <cofactor evidence="7 8">
        <name>Zn(2+)</name>
        <dbReference type="ChEBI" id="CHEBI:29105"/>
    </cofactor>
    <text evidence="7 8">Binds 1 zinc ion per subunit.</text>
</comment>
<organism evidence="11 12">
    <name type="scientific">Culex pipiens pipiens</name>
    <name type="common">Northern house mosquito</name>
    <dbReference type="NCBI Taxonomy" id="38569"/>
    <lineage>
        <taxon>Eukaryota</taxon>
        <taxon>Metazoa</taxon>
        <taxon>Ecdysozoa</taxon>
        <taxon>Arthropoda</taxon>
        <taxon>Hexapoda</taxon>
        <taxon>Insecta</taxon>
        <taxon>Pterygota</taxon>
        <taxon>Neoptera</taxon>
        <taxon>Endopterygota</taxon>
        <taxon>Diptera</taxon>
        <taxon>Nematocera</taxon>
        <taxon>Culicoidea</taxon>
        <taxon>Culicidae</taxon>
        <taxon>Culicinae</taxon>
        <taxon>Culicini</taxon>
        <taxon>Culex</taxon>
        <taxon>Culex</taxon>
    </lineage>
</organism>
<proteinExistence type="predicted"/>
<dbReference type="GO" id="GO:0006508">
    <property type="term" value="P:proteolysis"/>
    <property type="evidence" value="ECO:0007669"/>
    <property type="project" value="UniProtKB-KW"/>
</dbReference>
<feature type="binding site" evidence="7">
    <location>
        <position position="311"/>
    </location>
    <ligand>
        <name>Zn(2+)</name>
        <dbReference type="ChEBI" id="CHEBI:29105"/>
        <note>catalytic</note>
    </ligand>
</feature>
<feature type="transmembrane region" description="Helical" evidence="9">
    <location>
        <begin position="468"/>
        <end position="486"/>
    </location>
</feature>
<keyword evidence="9" id="KW-0812">Transmembrane</keyword>
<evidence type="ECO:0000313" key="11">
    <source>
        <dbReference type="EMBL" id="KAL1404148.1"/>
    </source>
</evidence>
<dbReference type="Pfam" id="PF12796">
    <property type="entry name" value="Ank_2"/>
    <property type="match status" value="1"/>
</dbReference>
<feature type="transmembrane region" description="Helical" evidence="9">
    <location>
        <begin position="536"/>
        <end position="557"/>
    </location>
</feature>
<dbReference type="InterPro" id="IPR036770">
    <property type="entry name" value="Ankyrin_rpt-contain_sf"/>
</dbReference>
<evidence type="ECO:0000256" key="9">
    <source>
        <dbReference type="SAM" id="Phobius"/>
    </source>
</evidence>
<evidence type="ECO:0000313" key="12">
    <source>
        <dbReference type="Proteomes" id="UP001562425"/>
    </source>
</evidence>
<keyword evidence="5 7" id="KW-0482">Metalloprotease</keyword>
<protein>
    <recommendedName>
        <fullName evidence="8">Metalloendopeptidase</fullName>
        <ecNumber evidence="8">3.4.24.-</ecNumber>
    </recommendedName>
</protein>